<reference evidence="8 9" key="1">
    <citation type="submission" date="2017-03" db="EMBL/GenBank/DDBJ databases">
        <title>Draft Genome sequence of Marispirochaeta sp. strain JC444.</title>
        <authorList>
            <person name="Shivani Y."/>
            <person name="Subhash Y."/>
            <person name="Sasikala C."/>
            <person name="Ramana C."/>
        </authorList>
    </citation>
    <scope>NUCLEOTIDE SEQUENCE [LARGE SCALE GENOMIC DNA]</scope>
    <source>
        <strain evidence="8 9">JC444</strain>
    </source>
</reference>
<dbReference type="Pfam" id="PF02954">
    <property type="entry name" value="HTH_8"/>
    <property type="match status" value="1"/>
</dbReference>
<dbReference type="Pfam" id="PF25601">
    <property type="entry name" value="AAA_lid_14"/>
    <property type="match status" value="1"/>
</dbReference>
<dbReference type="GO" id="GO:0005524">
    <property type="term" value="F:ATP binding"/>
    <property type="evidence" value="ECO:0007669"/>
    <property type="project" value="UniProtKB-KW"/>
</dbReference>
<evidence type="ECO:0000256" key="1">
    <source>
        <dbReference type="ARBA" id="ARBA00022741"/>
    </source>
</evidence>
<dbReference type="PROSITE" id="PS00675">
    <property type="entry name" value="SIGMA54_INTERACT_1"/>
    <property type="match status" value="1"/>
</dbReference>
<evidence type="ECO:0000256" key="4">
    <source>
        <dbReference type="ARBA" id="ARBA00023125"/>
    </source>
</evidence>
<dbReference type="Proteomes" id="UP000192343">
    <property type="component" value="Unassembled WGS sequence"/>
</dbReference>
<dbReference type="InterPro" id="IPR025943">
    <property type="entry name" value="Sigma_54_int_dom_ATP-bd_2"/>
</dbReference>
<gene>
    <name evidence="8" type="ORF">B4O97_05880</name>
</gene>
<evidence type="ECO:0000256" key="5">
    <source>
        <dbReference type="ARBA" id="ARBA00023159"/>
    </source>
</evidence>
<dbReference type="GO" id="GO:0043565">
    <property type="term" value="F:sequence-specific DNA binding"/>
    <property type="evidence" value="ECO:0007669"/>
    <property type="project" value="InterPro"/>
</dbReference>
<evidence type="ECO:0000256" key="2">
    <source>
        <dbReference type="ARBA" id="ARBA00022840"/>
    </source>
</evidence>
<dbReference type="FunFam" id="3.40.50.300:FF:000006">
    <property type="entry name" value="DNA-binding transcriptional regulator NtrC"/>
    <property type="match status" value="1"/>
</dbReference>
<dbReference type="STRING" id="1963862.B4O97_05880"/>
<dbReference type="InterPro" id="IPR027417">
    <property type="entry name" value="P-loop_NTPase"/>
</dbReference>
<dbReference type="EMBL" id="MWQY01000005">
    <property type="protein sequence ID" value="ORC36592.1"/>
    <property type="molecule type" value="Genomic_DNA"/>
</dbReference>
<dbReference type="InterPro" id="IPR009057">
    <property type="entry name" value="Homeodomain-like_sf"/>
</dbReference>
<dbReference type="InterPro" id="IPR003018">
    <property type="entry name" value="GAF"/>
</dbReference>
<dbReference type="OrthoDB" id="9803970at2"/>
<dbReference type="InterPro" id="IPR029016">
    <property type="entry name" value="GAF-like_dom_sf"/>
</dbReference>
<evidence type="ECO:0000259" key="7">
    <source>
        <dbReference type="PROSITE" id="PS50045"/>
    </source>
</evidence>
<dbReference type="AlphaFoldDB" id="A0A1Y1S070"/>
<keyword evidence="6" id="KW-0804">Transcription</keyword>
<dbReference type="PANTHER" id="PTHR32071">
    <property type="entry name" value="TRANSCRIPTIONAL REGULATORY PROTEIN"/>
    <property type="match status" value="1"/>
</dbReference>
<evidence type="ECO:0000313" key="9">
    <source>
        <dbReference type="Proteomes" id="UP000192343"/>
    </source>
</evidence>
<dbReference type="SUPFAM" id="SSF52540">
    <property type="entry name" value="P-loop containing nucleoside triphosphate hydrolases"/>
    <property type="match status" value="1"/>
</dbReference>
<dbReference type="FunFam" id="1.10.8.60:FF:000014">
    <property type="entry name" value="DNA-binding transcriptional regulator NtrC"/>
    <property type="match status" value="1"/>
</dbReference>
<keyword evidence="4" id="KW-0238">DNA-binding</keyword>
<keyword evidence="3" id="KW-0805">Transcription regulation</keyword>
<dbReference type="Pfam" id="PF00158">
    <property type="entry name" value="Sigma54_activat"/>
    <property type="match status" value="1"/>
</dbReference>
<dbReference type="InterPro" id="IPR025944">
    <property type="entry name" value="Sigma_54_int_dom_CS"/>
</dbReference>
<evidence type="ECO:0000256" key="3">
    <source>
        <dbReference type="ARBA" id="ARBA00023015"/>
    </source>
</evidence>
<evidence type="ECO:0000313" key="8">
    <source>
        <dbReference type="EMBL" id="ORC36592.1"/>
    </source>
</evidence>
<dbReference type="SUPFAM" id="SSF46689">
    <property type="entry name" value="Homeodomain-like"/>
    <property type="match status" value="1"/>
</dbReference>
<organism evidence="8 9">
    <name type="scientific">Marispirochaeta aestuarii</name>
    <dbReference type="NCBI Taxonomy" id="1963862"/>
    <lineage>
        <taxon>Bacteria</taxon>
        <taxon>Pseudomonadati</taxon>
        <taxon>Spirochaetota</taxon>
        <taxon>Spirochaetia</taxon>
        <taxon>Spirochaetales</taxon>
        <taxon>Spirochaetaceae</taxon>
        <taxon>Marispirochaeta</taxon>
    </lineage>
</organism>
<dbReference type="SUPFAM" id="SSF55781">
    <property type="entry name" value="GAF domain-like"/>
    <property type="match status" value="1"/>
</dbReference>
<sequence>MLSQNIDAGKFETLIEINTLINSDYSDPKALLTRILESATRLTAGEASSLLLLNSENNKLYFEISLGSKGPDVQQFSLNLGEGIAGWVAQNNRSLIVNDVEKDKRFFADISEQIGFSTKSILAVPMRIKEQCVGVIEIINKTDGALFEQEDLEWLEVFANQAALAIVNARSFQKVQNEVSFLRGQIDERQYSTFVGRSEAIRSCLSIAHKAAVTDSSVLITGESGAGKELVAEQIHMNSHRRGGPFIRVNCAALPESLIESELFGHVKGAFTDAAQDRRGRFELADGGTIFLDEIGEVPLNVQAKLLRVIQSRVFERVGSSEPMSSDVRIIAATNRNLAKSIENNSFRRDLYYRLNVLPITVPALRERQEDVPLLAEHFLKLYSAEMNKKITGFSSEAMEILMRYEWPGNVRELQNVIERAVVLAGNEKLQAEDLMLMQDATESSSIYQGRTLKEAINLFKRHFVTDTLKKNGGVQKHAARELGIQRTYLSRLIKELNISLTNENEEY</sequence>
<keyword evidence="5" id="KW-0010">Activator</keyword>
<dbReference type="Pfam" id="PF01590">
    <property type="entry name" value="GAF"/>
    <property type="match status" value="1"/>
</dbReference>
<keyword evidence="9" id="KW-1185">Reference proteome</keyword>
<keyword evidence="2" id="KW-0067">ATP-binding</keyword>
<dbReference type="PROSITE" id="PS00676">
    <property type="entry name" value="SIGMA54_INTERACT_2"/>
    <property type="match status" value="1"/>
</dbReference>
<dbReference type="CDD" id="cd00009">
    <property type="entry name" value="AAA"/>
    <property type="match status" value="1"/>
</dbReference>
<dbReference type="Gene3D" id="1.10.10.60">
    <property type="entry name" value="Homeodomain-like"/>
    <property type="match status" value="1"/>
</dbReference>
<dbReference type="InterPro" id="IPR002197">
    <property type="entry name" value="HTH_Fis"/>
</dbReference>
<dbReference type="PROSITE" id="PS50045">
    <property type="entry name" value="SIGMA54_INTERACT_4"/>
    <property type="match status" value="1"/>
</dbReference>
<dbReference type="GO" id="GO:0006355">
    <property type="term" value="P:regulation of DNA-templated transcription"/>
    <property type="evidence" value="ECO:0007669"/>
    <property type="project" value="InterPro"/>
</dbReference>
<dbReference type="InterPro" id="IPR058031">
    <property type="entry name" value="AAA_lid_NorR"/>
</dbReference>
<dbReference type="SMART" id="SM00065">
    <property type="entry name" value="GAF"/>
    <property type="match status" value="1"/>
</dbReference>
<evidence type="ECO:0000256" key="6">
    <source>
        <dbReference type="ARBA" id="ARBA00023163"/>
    </source>
</evidence>
<accession>A0A1Y1S070</accession>
<dbReference type="InterPro" id="IPR025662">
    <property type="entry name" value="Sigma_54_int_dom_ATP-bd_1"/>
</dbReference>
<feature type="domain" description="Sigma-54 factor interaction" evidence="7">
    <location>
        <begin position="194"/>
        <end position="423"/>
    </location>
</feature>
<keyword evidence="1" id="KW-0547">Nucleotide-binding</keyword>
<comment type="caution">
    <text evidence="8">The sequence shown here is derived from an EMBL/GenBank/DDBJ whole genome shotgun (WGS) entry which is preliminary data.</text>
</comment>
<dbReference type="PROSITE" id="PS00688">
    <property type="entry name" value="SIGMA54_INTERACT_3"/>
    <property type="match status" value="1"/>
</dbReference>
<proteinExistence type="predicted"/>
<dbReference type="Gene3D" id="3.40.50.300">
    <property type="entry name" value="P-loop containing nucleotide triphosphate hydrolases"/>
    <property type="match status" value="1"/>
</dbReference>
<name>A0A1Y1S070_9SPIO</name>
<dbReference type="Gene3D" id="1.10.8.60">
    <property type="match status" value="1"/>
</dbReference>
<dbReference type="Gene3D" id="3.30.450.40">
    <property type="match status" value="1"/>
</dbReference>
<dbReference type="RefSeq" id="WP_083049137.1">
    <property type="nucleotide sequence ID" value="NZ_MWQY01000005.1"/>
</dbReference>
<protein>
    <submittedName>
        <fullName evidence="8">Fis family transcriptional regulator</fullName>
    </submittedName>
</protein>
<dbReference type="InterPro" id="IPR002078">
    <property type="entry name" value="Sigma_54_int"/>
</dbReference>
<dbReference type="SMART" id="SM00382">
    <property type="entry name" value="AAA"/>
    <property type="match status" value="1"/>
</dbReference>
<dbReference type="InterPro" id="IPR003593">
    <property type="entry name" value="AAA+_ATPase"/>
</dbReference>